<evidence type="ECO:0000256" key="1">
    <source>
        <dbReference type="SAM" id="MobiDB-lite"/>
    </source>
</evidence>
<dbReference type="AlphaFoldDB" id="A0A9W7BVU6"/>
<dbReference type="OrthoDB" id="201353at2759"/>
<evidence type="ECO:0000313" key="2">
    <source>
        <dbReference type="EMBL" id="GMH97326.1"/>
    </source>
</evidence>
<evidence type="ECO:0000313" key="3">
    <source>
        <dbReference type="Proteomes" id="UP001165085"/>
    </source>
</evidence>
<dbReference type="Proteomes" id="UP001165085">
    <property type="component" value="Unassembled WGS sequence"/>
</dbReference>
<dbReference type="Gene3D" id="1.20.5.340">
    <property type="match status" value="1"/>
</dbReference>
<name>A0A9W7BVU6_9STRA</name>
<gene>
    <name evidence="2" type="ORF">TrST_g8172</name>
</gene>
<feature type="region of interest" description="Disordered" evidence="1">
    <location>
        <begin position="106"/>
        <end position="179"/>
    </location>
</feature>
<protein>
    <submittedName>
        <fullName evidence="2">Uncharacterized protein</fullName>
    </submittedName>
</protein>
<feature type="compositionally biased region" description="Basic and acidic residues" evidence="1">
    <location>
        <begin position="122"/>
        <end position="131"/>
    </location>
</feature>
<dbReference type="EMBL" id="BRXY01000490">
    <property type="protein sequence ID" value="GMH97326.1"/>
    <property type="molecule type" value="Genomic_DNA"/>
</dbReference>
<feature type="region of interest" description="Disordered" evidence="1">
    <location>
        <begin position="59"/>
        <end position="90"/>
    </location>
</feature>
<keyword evidence="3" id="KW-1185">Reference proteome</keyword>
<accession>A0A9W7BVU6</accession>
<feature type="compositionally biased region" description="Basic and acidic residues" evidence="1">
    <location>
        <begin position="168"/>
        <end position="179"/>
    </location>
</feature>
<sequence>MATETPPEDERKNVPTRELRGSVIMTDMAPVDWYNVAEQKELTISKMVDEIARITEELEALKAEESGESGSAEKDETETMTLKRENEELKAENEALKDRVEVLECHIAGSQVPKGRRASRPKKAEKVEGEKPTPPASEPPSNANSSPRHNKIDEISKAEVPVNQPPISKRETHLGQKLPDKAVNLTGDLKLEKMNLEHINESDKEKLSTKAAALTGSGTVLKKKLRDRFGSEIHKENKDMQKAVEKYERLKKESMIGYLKGTAGEMKIAMSQKVADANKKKQEKRPTVI</sequence>
<organism evidence="2 3">
    <name type="scientific">Triparma strigata</name>
    <dbReference type="NCBI Taxonomy" id="1606541"/>
    <lineage>
        <taxon>Eukaryota</taxon>
        <taxon>Sar</taxon>
        <taxon>Stramenopiles</taxon>
        <taxon>Ochrophyta</taxon>
        <taxon>Bolidophyceae</taxon>
        <taxon>Parmales</taxon>
        <taxon>Triparmaceae</taxon>
        <taxon>Triparma</taxon>
    </lineage>
</organism>
<feature type="compositionally biased region" description="Basic and acidic residues" evidence="1">
    <location>
        <begin position="81"/>
        <end position="90"/>
    </location>
</feature>
<comment type="caution">
    <text evidence="2">The sequence shown here is derived from an EMBL/GenBank/DDBJ whole genome shotgun (WGS) entry which is preliminary data.</text>
</comment>
<proteinExistence type="predicted"/>
<reference evidence="3" key="1">
    <citation type="journal article" date="2023" name="Commun. Biol.">
        <title>Genome analysis of Parmales, the sister group of diatoms, reveals the evolutionary specialization of diatoms from phago-mixotrophs to photoautotrophs.</title>
        <authorList>
            <person name="Ban H."/>
            <person name="Sato S."/>
            <person name="Yoshikawa S."/>
            <person name="Yamada K."/>
            <person name="Nakamura Y."/>
            <person name="Ichinomiya M."/>
            <person name="Sato N."/>
            <person name="Blanc-Mathieu R."/>
            <person name="Endo H."/>
            <person name="Kuwata A."/>
            <person name="Ogata H."/>
        </authorList>
    </citation>
    <scope>NUCLEOTIDE SEQUENCE [LARGE SCALE GENOMIC DNA]</scope>
    <source>
        <strain evidence="3">NIES 3701</strain>
    </source>
</reference>